<gene>
    <name evidence="2" type="ORF">EV138_0836</name>
</gene>
<organism evidence="2 3">
    <name type="scientific">Kribbella voronezhensis</name>
    <dbReference type="NCBI Taxonomy" id="2512212"/>
    <lineage>
        <taxon>Bacteria</taxon>
        <taxon>Bacillati</taxon>
        <taxon>Actinomycetota</taxon>
        <taxon>Actinomycetes</taxon>
        <taxon>Propionibacteriales</taxon>
        <taxon>Kribbellaceae</taxon>
        <taxon>Kribbella</taxon>
    </lineage>
</organism>
<feature type="transmembrane region" description="Helical" evidence="1">
    <location>
        <begin position="137"/>
        <end position="161"/>
    </location>
</feature>
<evidence type="ECO:0000313" key="2">
    <source>
        <dbReference type="EMBL" id="TDU87315.1"/>
    </source>
</evidence>
<dbReference type="EMBL" id="SOCE01000001">
    <property type="protein sequence ID" value="TDU87315.1"/>
    <property type="molecule type" value="Genomic_DNA"/>
</dbReference>
<keyword evidence="3" id="KW-1185">Reference proteome</keyword>
<dbReference type="OrthoDB" id="2717873at2"/>
<reference evidence="2 3" key="1">
    <citation type="submission" date="2019-03" db="EMBL/GenBank/DDBJ databases">
        <title>Genomic Encyclopedia of Type Strains, Phase III (KMG-III): the genomes of soil and plant-associated and newly described type strains.</title>
        <authorList>
            <person name="Whitman W."/>
        </authorList>
    </citation>
    <scope>NUCLEOTIDE SEQUENCE [LARGE SCALE GENOMIC DNA]</scope>
    <source>
        <strain evidence="2 3">VKM Ac-2575</strain>
    </source>
</reference>
<sequence>MTEHPVPRWADRLAHVIPFLVLPSSLWRLGLVAGSSMGVLDDAGRRAYLHGFGEHFYVVCLSLFSEAVALTAFGMVRRWGEVVPRWIPWLGGRRVAPYAAIIPATLGSLALIAIWSFAFRDGFTGDFLAFSSTAAEILMVACYAPLNLWGPALLVLTWAYWRRRRLERQPHAVLASS</sequence>
<feature type="transmembrane region" description="Helical" evidence="1">
    <location>
        <begin position="12"/>
        <end position="35"/>
    </location>
</feature>
<comment type="caution">
    <text evidence="2">The sequence shown here is derived from an EMBL/GenBank/DDBJ whole genome shotgun (WGS) entry which is preliminary data.</text>
</comment>
<evidence type="ECO:0000256" key="1">
    <source>
        <dbReference type="SAM" id="Phobius"/>
    </source>
</evidence>
<feature type="transmembrane region" description="Helical" evidence="1">
    <location>
        <begin position="96"/>
        <end position="117"/>
    </location>
</feature>
<dbReference type="Proteomes" id="UP000295151">
    <property type="component" value="Unassembled WGS sequence"/>
</dbReference>
<proteinExistence type="predicted"/>
<dbReference type="AlphaFoldDB" id="A0A4R7T6I0"/>
<evidence type="ECO:0000313" key="3">
    <source>
        <dbReference type="Proteomes" id="UP000295151"/>
    </source>
</evidence>
<name>A0A4R7T6I0_9ACTN</name>
<keyword evidence="1" id="KW-0472">Membrane</keyword>
<keyword evidence="1" id="KW-0812">Transmembrane</keyword>
<dbReference type="RefSeq" id="WP_133977105.1">
    <property type="nucleotide sequence ID" value="NZ_SOCE01000001.1"/>
</dbReference>
<accession>A0A4R7T6I0</accession>
<protein>
    <submittedName>
        <fullName evidence="2">Uncharacterized protein</fullName>
    </submittedName>
</protein>
<feature type="transmembrane region" description="Helical" evidence="1">
    <location>
        <begin position="55"/>
        <end position="76"/>
    </location>
</feature>
<keyword evidence="1" id="KW-1133">Transmembrane helix</keyword>